<dbReference type="PANTHER" id="PTHR34236">
    <property type="entry name" value="DIMETHYL SULFOXIDE REDUCTASE TRANSCRIPTIONAL ACTIVATOR"/>
    <property type="match status" value="1"/>
</dbReference>
<keyword evidence="1" id="KW-0805">Transcription regulation</keyword>
<sequence length="248" mass="26935">MAHGASNSDGPLNEPDGSSKGAAQDDSALSAPPRTLFAEIFVSHGRLILVPTIESSPEVTIQMEETPMADGSLLFVSVVGDDFSPFERSLETDATVRAATLFSAAADRRVYRIRPESDVVPFLPTAADLGIRVLDVKSGTGGWVIRIQMLSREPLIQLREACLEHGITFRVRQLFDADPNTDPDGARLTGRQRDTVLTAYQSGYYDVPRGISQGELAEELDVSTSAISQQLRRATRQLIASTFAVEQD</sequence>
<dbReference type="Pfam" id="PF04967">
    <property type="entry name" value="HTH_10"/>
    <property type="match status" value="1"/>
</dbReference>
<evidence type="ECO:0000256" key="1">
    <source>
        <dbReference type="ARBA" id="ARBA00023015"/>
    </source>
</evidence>
<feature type="compositionally biased region" description="Polar residues" evidence="3">
    <location>
        <begin position="1"/>
        <end position="10"/>
    </location>
</feature>
<dbReference type="SUPFAM" id="SSF88659">
    <property type="entry name" value="Sigma3 and sigma4 domains of RNA polymerase sigma factors"/>
    <property type="match status" value="1"/>
</dbReference>
<evidence type="ECO:0000259" key="4">
    <source>
        <dbReference type="Pfam" id="PF04967"/>
    </source>
</evidence>
<feature type="domain" description="HTH bat-type" evidence="4">
    <location>
        <begin position="188"/>
        <end position="240"/>
    </location>
</feature>
<organism evidence="6 7">
    <name type="scientific">Haladaptatus paucihalophilus DX253</name>
    <dbReference type="NCBI Taxonomy" id="797209"/>
    <lineage>
        <taxon>Archaea</taxon>
        <taxon>Methanobacteriati</taxon>
        <taxon>Methanobacteriota</taxon>
        <taxon>Stenosarchaea group</taxon>
        <taxon>Halobacteria</taxon>
        <taxon>Halobacteriales</taxon>
        <taxon>Haladaptataceae</taxon>
        <taxon>Haladaptatus</taxon>
    </lineage>
</organism>
<gene>
    <name evidence="6" type="ORF">SAMN05444342_4344</name>
</gene>
<name>A0A1M7CG01_HALPU</name>
<dbReference type="Proteomes" id="UP000184203">
    <property type="component" value="Unassembled WGS sequence"/>
</dbReference>
<dbReference type="Pfam" id="PF15915">
    <property type="entry name" value="BAT"/>
    <property type="match status" value="1"/>
</dbReference>
<evidence type="ECO:0000256" key="3">
    <source>
        <dbReference type="SAM" id="MobiDB-lite"/>
    </source>
</evidence>
<reference evidence="7" key="1">
    <citation type="submission" date="2016-11" db="EMBL/GenBank/DDBJ databases">
        <authorList>
            <person name="Varghese N."/>
            <person name="Submissions S."/>
        </authorList>
    </citation>
    <scope>NUCLEOTIDE SEQUENCE [LARGE SCALE GENOMIC DNA]</scope>
    <source>
        <strain evidence="7">DX253</strain>
    </source>
</reference>
<evidence type="ECO:0000313" key="7">
    <source>
        <dbReference type="Proteomes" id="UP000184203"/>
    </source>
</evidence>
<dbReference type="InterPro" id="IPR013324">
    <property type="entry name" value="RNA_pol_sigma_r3/r4-like"/>
</dbReference>
<feature type="domain" description="Bacterioopsin transcriptional activator GAF and HTH associated" evidence="5">
    <location>
        <begin position="57"/>
        <end position="162"/>
    </location>
</feature>
<evidence type="ECO:0000256" key="2">
    <source>
        <dbReference type="ARBA" id="ARBA00023163"/>
    </source>
</evidence>
<dbReference type="PANTHER" id="PTHR34236:SF1">
    <property type="entry name" value="DIMETHYL SULFOXIDE REDUCTASE TRANSCRIPTIONAL ACTIVATOR"/>
    <property type="match status" value="1"/>
</dbReference>
<keyword evidence="7" id="KW-1185">Reference proteome</keyword>
<dbReference type="InterPro" id="IPR031803">
    <property type="entry name" value="BAT_GAF/HTH-assoc"/>
</dbReference>
<dbReference type="RefSeq" id="WP_394294989.1">
    <property type="nucleotide sequence ID" value="NZ_AEMG01000016.1"/>
</dbReference>
<evidence type="ECO:0000259" key="5">
    <source>
        <dbReference type="Pfam" id="PF15915"/>
    </source>
</evidence>
<accession>A0A1M7CG01</accession>
<dbReference type="AlphaFoldDB" id="A0A1M7CG01"/>
<dbReference type="EMBL" id="FRAN01000010">
    <property type="protein sequence ID" value="SHL65779.1"/>
    <property type="molecule type" value="Genomic_DNA"/>
</dbReference>
<evidence type="ECO:0000313" key="6">
    <source>
        <dbReference type="EMBL" id="SHL65779.1"/>
    </source>
</evidence>
<keyword evidence="2" id="KW-0804">Transcription</keyword>
<dbReference type="InterPro" id="IPR007050">
    <property type="entry name" value="HTH_bacterioopsin"/>
</dbReference>
<feature type="region of interest" description="Disordered" evidence="3">
    <location>
        <begin position="1"/>
        <end position="28"/>
    </location>
</feature>
<protein>
    <submittedName>
        <fullName evidence="6">Predicted DNA binding protein, contains HTH domain</fullName>
    </submittedName>
</protein>
<proteinExistence type="predicted"/>